<dbReference type="AlphaFoldDB" id="A0A317SRN1"/>
<dbReference type="EMBL" id="PYWC01000033">
    <property type="protein sequence ID" value="PWW76460.1"/>
    <property type="molecule type" value="Genomic_DNA"/>
</dbReference>
<sequence length="207" mass="22206">MTYKPSNPMPLNSARRPGTRTSPHHHHPSSPSLPPPDAPPSNHSLFIPYPPSTQDYIASGPAFEINQTVNITVEVTSSSAPAYDGYDVRRYTTPVTTTCYSNEPTSSASTGSHQYSMCESISNFSNYPFSPPPSAGTATSSSSSSPLQGHTPSTSSAASANYSHHASEGHASVQYRSQSEYSDSQPQENQAGRRGRPSTRPHTSPHR</sequence>
<feature type="compositionally biased region" description="Low complexity" evidence="1">
    <location>
        <begin position="135"/>
        <end position="146"/>
    </location>
</feature>
<feature type="region of interest" description="Disordered" evidence="1">
    <location>
        <begin position="132"/>
        <end position="207"/>
    </location>
</feature>
<evidence type="ECO:0000256" key="1">
    <source>
        <dbReference type="SAM" id="MobiDB-lite"/>
    </source>
</evidence>
<comment type="caution">
    <text evidence="2">The sequence shown here is derived from an EMBL/GenBank/DDBJ whole genome shotgun (WGS) entry which is preliminary data.</text>
</comment>
<evidence type="ECO:0000313" key="3">
    <source>
        <dbReference type="Proteomes" id="UP000246991"/>
    </source>
</evidence>
<feature type="compositionally biased region" description="Polar residues" evidence="1">
    <location>
        <begin position="174"/>
        <end position="190"/>
    </location>
</feature>
<keyword evidence="3" id="KW-1185">Reference proteome</keyword>
<feature type="non-terminal residue" evidence="2">
    <location>
        <position position="207"/>
    </location>
</feature>
<protein>
    <submittedName>
        <fullName evidence="2">Uncharacterized protein</fullName>
    </submittedName>
</protein>
<feature type="compositionally biased region" description="Basic residues" evidence="1">
    <location>
        <begin position="193"/>
        <end position="207"/>
    </location>
</feature>
<accession>A0A317SRN1</accession>
<dbReference type="Proteomes" id="UP000246991">
    <property type="component" value="Unassembled WGS sequence"/>
</dbReference>
<name>A0A317SRN1_9PEZI</name>
<feature type="region of interest" description="Disordered" evidence="1">
    <location>
        <begin position="1"/>
        <end position="46"/>
    </location>
</feature>
<feature type="compositionally biased region" description="Low complexity" evidence="1">
    <location>
        <begin position="153"/>
        <end position="164"/>
    </location>
</feature>
<proteinExistence type="predicted"/>
<dbReference type="OrthoDB" id="5428657at2759"/>
<organism evidence="2 3">
    <name type="scientific">Tuber magnatum</name>
    <name type="common">white Piedmont truffle</name>
    <dbReference type="NCBI Taxonomy" id="42249"/>
    <lineage>
        <taxon>Eukaryota</taxon>
        <taxon>Fungi</taxon>
        <taxon>Dikarya</taxon>
        <taxon>Ascomycota</taxon>
        <taxon>Pezizomycotina</taxon>
        <taxon>Pezizomycetes</taxon>
        <taxon>Pezizales</taxon>
        <taxon>Tuberaceae</taxon>
        <taxon>Tuber</taxon>
    </lineage>
</organism>
<reference evidence="2 3" key="1">
    <citation type="submission" date="2018-03" db="EMBL/GenBank/DDBJ databases">
        <title>Genomes of Pezizomycetes fungi and the evolution of truffles.</title>
        <authorList>
            <person name="Murat C."/>
            <person name="Payen T."/>
            <person name="Noel B."/>
            <person name="Kuo A."/>
            <person name="Martin F.M."/>
        </authorList>
    </citation>
    <scope>NUCLEOTIDE SEQUENCE [LARGE SCALE GENOMIC DNA]</scope>
    <source>
        <strain evidence="2">091103-1</strain>
    </source>
</reference>
<gene>
    <name evidence="2" type="ORF">C7212DRAFT_21516</name>
</gene>
<evidence type="ECO:0000313" key="2">
    <source>
        <dbReference type="EMBL" id="PWW76460.1"/>
    </source>
</evidence>